<dbReference type="NCBIfam" id="NF011441">
    <property type="entry name" value="PRK14869.1-3"/>
    <property type="match status" value="1"/>
</dbReference>
<dbReference type="RefSeq" id="WP_271191940.1">
    <property type="nucleotide sequence ID" value="NZ_CP115667.1"/>
</dbReference>
<comment type="catalytic activity">
    <reaction evidence="7">
        <text>diphosphate + H2O = 2 phosphate + H(+)</text>
        <dbReference type="Rhea" id="RHEA:24576"/>
        <dbReference type="ChEBI" id="CHEBI:15377"/>
        <dbReference type="ChEBI" id="CHEBI:15378"/>
        <dbReference type="ChEBI" id="CHEBI:33019"/>
        <dbReference type="ChEBI" id="CHEBI:43474"/>
        <dbReference type="EC" id="3.6.1.1"/>
    </reaction>
</comment>
<dbReference type="InterPro" id="IPR038763">
    <property type="entry name" value="DHH_sf"/>
</dbReference>
<evidence type="ECO:0000256" key="5">
    <source>
        <dbReference type="ARBA" id="ARBA00023211"/>
    </source>
</evidence>
<gene>
    <name evidence="10" type="ORF">O6R05_02375</name>
</gene>
<dbReference type="Pfam" id="PF00571">
    <property type="entry name" value="CBS"/>
    <property type="match status" value="2"/>
</dbReference>
<evidence type="ECO:0000256" key="4">
    <source>
        <dbReference type="ARBA" id="ARBA00022801"/>
    </source>
</evidence>
<evidence type="ECO:0000256" key="6">
    <source>
        <dbReference type="ARBA" id="ARBA00032535"/>
    </source>
</evidence>
<dbReference type="Gene3D" id="3.10.310.20">
    <property type="entry name" value="DHHA2 domain"/>
    <property type="match status" value="1"/>
</dbReference>
<dbReference type="InterPro" id="IPR001667">
    <property type="entry name" value="DDH_dom"/>
</dbReference>
<dbReference type="PANTHER" id="PTHR12112:SF22">
    <property type="entry name" value="MANGANESE-DEPENDENT INORGANIC PYROPHOSPHATASE-RELATED"/>
    <property type="match status" value="1"/>
</dbReference>
<name>A0ABY7QW22_9FIRM</name>
<comment type="cofactor">
    <cofactor evidence="1">
        <name>Mn(2+)</name>
        <dbReference type="ChEBI" id="CHEBI:29035"/>
    </cofactor>
</comment>
<keyword evidence="5" id="KW-0464">Manganese</keyword>
<keyword evidence="8" id="KW-0129">CBS domain</keyword>
<dbReference type="Pfam" id="PF07085">
    <property type="entry name" value="DRTGG"/>
    <property type="match status" value="1"/>
</dbReference>
<evidence type="ECO:0000256" key="8">
    <source>
        <dbReference type="PROSITE-ProRule" id="PRU00703"/>
    </source>
</evidence>
<organism evidence="10 11">
    <name type="scientific">Peptoniphilus equinus</name>
    <dbReference type="NCBI Taxonomy" id="3016343"/>
    <lineage>
        <taxon>Bacteria</taxon>
        <taxon>Bacillati</taxon>
        <taxon>Bacillota</taxon>
        <taxon>Tissierellia</taxon>
        <taxon>Tissierellales</taxon>
        <taxon>Peptoniphilaceae</taxon>
        <taxon>Peptoniphilus</taxon>
    </lineage>
</organism>
<dbReference type="SUPFAM" id="SSF54631">
    <property type="entry name" value="CBS-domain pair"/>
    <property type="match status" value="1"/>
</dbReference>
<accession>A0ABY7QW22</accession>
<keyword evidence="3" id="KW-0479">Metal-binding</keyword>
<dbReference type="Gene3D" id="3.90.1640.10">
    <property type="entry name" value="inorganic pyrophosphatase (n-terminal core)"/>
    <property type="match status" value="1"/>
</dbReference>
<dbReference type="SUPFAM" id="SSF64182">
    <property type="entry name" value="DHH phosphoesterases"/>
    <property type="match status" value="1"/>
</dbReference>
<dbReference type="EMBL" id="CP115667">
    <property type="protein sequence ID" value="WBW50408.1"/>
    <property type="molecule type" value="Genomic_DNA"/>
</dbReference>
<dbReference type="InterPro" id="IPR046342">
    <property type="entry name" value="CBS_dom_sf"/>
</dbReference>
<dbReference type="GO" id="GO:0004427">
    <property type="term" value="F:inorganic diphosphate phosphatase activity"/>
    <property type="evidence" value="ECO:0007669"/>
    <property type="project" value="UniProtKB-EC"/>
</dbReference>
<dbReference type="NCBIfam" id="NF011443">
    <property type="entry name" value="PRK14869.1-5"/>
    <property type="match status" value="1"/>
</dbReference>
<dbReference type="Proteomes" id="UP001210339">
    <property type="component" value="Chromosome"/>
</dbReference>
<dbReference type="SUPFAM" id="SSF75138">
    <property type="entry name" value="HprK N-terminal domain-like"/>
    <property type="match status" value="1"/>
</dbReference>
<sequence>MNDKLYVTGHKNPDTDSICAALAYAELKRRKTGREVEAIRLGEVNRETQFVLDYFKVDPPRLKDSIKAQVRDLDMDKAYCVSENVSLYKALALTQENGVNSLAVVDREENLIGIVSLSNITRAYMDVWDDAILGRSGTTFENILEVLAGSFVYGPQTLHMPTGHLVIYAMHTTSVEDKISKGDIVIIGDRTDAQLDAIKRGVGLIIITGGFGVTQEVLDRAKEADIPIISTNYNSFMAARLLPQAVPVSHVMTDDNLITFNLNDTVDDVKKIMAMSRFRAYPVLDARGKVVGSIGRYHLISGHRKEIILVDHNEKNQSIDDLDTAVIREIIDHHRVANIATDEPVYFRNEPVGSTSTIVAEMYYEAGIMPGKAMAGLLSAAIISDTLLFRSPTATDTDRLMLQRLSKITGLDPETFAMAMFKEGTKLDNKSVDDLVSGDVKKFVVEGKQLRVCQIFSMDLDNLTAIETELKDKMEEVRSRNNEATFVMMLTDIFKEASELIVVGDYIEAIRDGFGISGEGDTFTVPGLLSRKKQLIPVITSAVTKAEDR</sequence>
<evidence type="ECO:0000256" key="1">
    <source>
        <dbReference type="ARBA" id="ARBA00001936"/>
    </source>
</evidence>
<evidence type="ECO:0000256" key="7">
    <source>
        <dbReference type="ARBA" id="ARBA00047820"/>
    </source>
</evidence>
<dbReference type="InterPro" id="IPR004097">
    <property type="entry name" value="DHHA2"/>
</dbReference>
<dbReference type="InterPro" id="IPR038222">
    <property type="entry name" value="DHHA2_dom_sf"/>
</dbReference>
<dbReference type="InterPro" id="IPR000644">
    <property type="entry name" value="CBS_dom"/>
</dbReference>
<evidence type="ECO:0000256" key="3">
    <source>
        <dbReference type="ARBA" id="ARBA00022723"/>
    </source>
</evidence>
<dbReference type="SMART" id="SM00116">
    <property type="entry name" value="CBS"/>
    <property type="match status" value="2"/>
</dbReference>
<dbReference type="PROSITE" id="PS51371">
    <property type="entry name" value="CBS"/>
    <property type="match status" value="2"/>
</dbReference>
<dbReference type="Pfam" id="PF02833">
    <property type="entry name" value="DHHA2"/>
    <property type="match status" value="1"/>
</dbReference>
<dbReference type="Pfam" id="PF01368">
    <property type="entry name" value="DHH"/>
    <property type="match status" value="1"/>
</dbReference>
<dbReference type="Gene3D" id="3.10.580.10">
    <property type="entry name" value="CBS-domain"/>
    <property type="match status" value="1"/>
</dbReference>
<dbReference type="InterPro" id="IPR028979">
    <property type="entry name" value="Ser_kin/Pase_Hpr-like_N_sf"/>
</dbReference>
<feature type="domain" description="CBS" evidence="9">
    <location>
        <begin position="73"/>
        <end position="131"/>
    </location>
</feature>
<proteinExistence type="predicted"/>
<dbReference type="Gene3D" id="3.40.1390.20">
    <property type="entry name" value="HprK N-terminal domain-like"/>
    <property type="match status" value="1"/>
</dbReference>
<dbReference type="SMART" id="SM01131">
    <property type="entry name" value="DHHA2"/>
    <property type="match status" value="1"/>
</dbReference>
<dbReference type="InterPro" id="IPR010766">
    <property type="entry name" value="DRTGG"/>
</dbReference>
<protein>
    <recommendedName>
        <fullName evidence="2">inorganic diphosphatase</fullName>
        <ecNumber evidence="2">3.6.1.1</ecNumber>
    </recommendedName>
    <alternativeName>
        <fullName evidence="6">Pyrophosphate phospho-hydrolase</fullName>
    </alternativeName>
</protein>
<evidence type="ECO:0000313" key="10">
    <source>
        <dbReference type="EMBL" id="WBW50408.1"/>
    </source>
</evidence>
<dbReference type="PANTHER" id="PTHR12112">
    <property type="entry name" value="BNIP - RELATED"/>
    <property type="match status" value="1"/>
</dbReference>
<evidence type="ECO:0000256" key="2">
    <source>
        <dbReference type="ARBA" id="ARBA00012146"/>
    </source>
</evidence>
<evidence type="ECO:0000259" key="9">
    <source>
        <dbReference type="PROSITE" id="PS51371"/>
    </source>
</evidence>
<dbReference type="EC" id="3.6.1.1" evidence="2"/>
<keyword evidence="4 10" id="KW-0378">Hydrolase</keyword>
<reference evidence="10 11" key="1">
    <citation type="submission" date="2023-01" db="EMBL/GenBank/DDBJ databases">
        <authorList>
            <person name="Lee S.H."/>
            <person name="Jung H.S."/>
            <person name="Yun J.U."/>
        </authorList>
    </citation>
    <scope>NUCLEOTIDE SEQUENCE [LARGE SCALE GENOMIC DNA]</scope>
    <source>
        <strain evidence="10 11">CBA3646</strain>
    </source>
</reference>
<feature type="domain" description="CBS" evidence="9">
    <location>
        <begin position="252"/>
        <end position="309"/>
    </location>
</feature>
<dbReference type="NCBIfam" id="NF011442">
    <property type="entry name" value="PRK14869.1-4"/>
    <property type="match status" value="1"/>
</dbReference>
<keyword evidence="11" id="KW-1185">Reference proteome</keyword>
<evidence type="ECO:0000313" key="11">
    <source>
        <dbReference type="Proteomes" id="UP001210339"/>
    </source>
</evidence>